<dbReference type="Proteomes" id="UP000646548">
    <property type="component" value="Unassembled WGS sequence"/>
</dbReference>
<evidence type="ECO:0000313" key="2">
    <source>
        <dbReference type="EMBL" id="KAF6723493.1"/>
    </source>
</evidence>
<feature type="compositionally biased region" description="Gly residues" evidence="1">
    <location>
        <begin position="189"/>
        <end position="203"/>
    </location>
</feature>
<protein>
    <submittedName>
        <fullName evidence="2">Uncharacterized protein</fullName>
    </submittedName>
</protein>
<evidence type="ECO:0000313" key="3">
    <source>
        <dbReference type="Proteomes" id="UP000646548"/>
    </source>
</evidence>
<name>A0A834C107_ORYME</name>
<sequence length="203" mass="22170">MDPQEKPQVLDPNMSEPSRESRDSGSPAAQIPERGKLKDRNQEEDLKDPPSEEEEDQDMEEEEKSPSALLEPSTLLWSGNLNRKILLEQNPDSEEAGEGEGSQVTDPSRWRESMPEGERWRDEVLKEDCWLADDEEEEDEDTEVKSGKPAAGFHSTHHGSDPGPEPRRDPGLPGEGGGSSRRARPGGAALPGGVGGGQQSLPV</sequence>
<feature type="compositionally biased region" description="Basic and acidic residues" evidence="1">
    <location>
        <begin position="33"/>
        <end position="50"/>
    </location>
</feature>
<gene>
    <name evidence="2" type="ORF">FQA47_005175</name>
</gene>
<feature type="compositionally biased region" description="Acidic residues" evidence="1">
    <location>
        <begin position="130"/>
        <end position="142"/>
    </location>
</feature>
<proteinExistence type="predicted"/>
<reference evidence="2" key="1">
    <citation type="journal article" name="BMC Genomics">
        <title>Long-read sequencing and de novo genome assembly of marine medaka (Oryzias melastigma).</title>
        <authorList>
            <person name="Liang P."/>
            <person name="Saqib H.S.A."/>
            <person name="Ni X."/>
            <person name="Shen Y."/>
        </authorList>
    </citation>
    <scope>NUCLEOTIDE SEQUENCE</scope>
    <source>
        <strain evidence="2">Bigg-433</strain>
    </source>
</reference>
<dbReference type="EMBL" id="WKFB01000424">
    <property type="protein sequence ID" value="KAF6723493.1"/>
    <property type="molecule type" value="Genomic_DNA"/>
</dbReference>
<evidence type="ECO:0000256" key="1">
    <source>
        <dbReference type="SAM" id="MobiDB-lite"/>
    </source>
</evidence>
<accession>A0A834C107</accession>
<feature type="compositionally biased region" description="Basic and acidic residues" evidence="1">
    <location>
        <begin position="158"/>
        <end position="170"/>
    </location>
</feature>
<feature type="compositionally biased region" description="Acidic residues" evidence="1">
    <location>
        <begin position="51"/>
        <end position="63"/>
    </location>
</feature>
<feature type="compositionally biased region" description="Basic and acidic residues" evidence="1">
    <location>
        <begin position="108"/>
        <end position="129"/>
    </location>
</feature>
<dbReference type="AlphaFoldDB" id="A0A834C107"/>
<organism evidence="2 3">
    <name type="scientific">Oryzias melastigma</name>
    <name type="common">Marine medaka</name>
    <dbReference type="NCBI Taxonomy" id="30732"/>
    <lineage>
        <taxon>Eukaryota</taxon>
        <taxon>Metazoa</taxon>
        <taxon>Chordata</taxon>
        <taxon>Craniata</taxon>
        <taxon>Vertebrata</taxon>
        <taxon>Euteleostomi</taxon>
        <taxon>Actinopterygii</taxon>
        <taxon>Neopterygii</taxon>
        <taxon>Teleostei</taxon>
        <taxon>Neoteleostei</taxon>
        <taxon>Acanthomorphata</taxon>
        <taxon>Ovalentaria</taxon>
        <taxon>Atherinomorphae</taxon>
        <taxon>Beloniformes</taxon>
        <taxon>Adrianichthyidae</taxon>
        <taxon>Oryziinae</taxon>
        <taxon>Oryzias</taxon>
    </lineage>
</organism>
<feature type="region of interest" description="Disordered" evidence="1">
    <location>
        <begin position="1"/>
        <end position="203"/>
    </location>
</feature>
<comment type="caution">
    <text evidence="2">The sequence shown here is derived from an EMBL/GenBank/DDBJ whole genome shotgun (WGS) entry which is preliminary data.</text>
</comment>